<dbReference type="PROSITE" id="PS51722">
    <property type="entry name" value="G_TR_2"/>
    <property type="match status" value="1"/>
</dbReference>
<comment type="caution">
    <text evidence="3">The sequence shown here is derived from an EMBL/GenBank/DDBJ whole genome shotgun (WGS) entry which is preliminary data.</text>
</comment>
<feature type="region of interest" description="Disordered" evidence="1">
    <location>
        <begin position="1050"/>
        <end position="1079"/>
    </location>
</feature>
<dbReference type="GO" id="GO:1990904">
    <property type="term" value="C:ribonucleoprotein complex"/>
    <property type="evidence" value="ECO:0007669"/>
    <property type="project" value="TreeGrafter"/>
</dbReference>
<organism evidence="3 4">
    <name type="scientific">Giardia muris</name>
    <dbReference type="NCBI Taxonomy" id="5742"/>
    <lineage>
        <taxon>Eukaryota</taxon>
        <taxon>Metamonada</taxon>
        <taxon>Diplomonadida</taxon>
        <taxon>Hexamitidae</taxon>
        <taxon>Giardiinae</taxon>
        <taxon>Giardia</taxon>
    </lineage>
</organism>
<dbReference type="Gene3D" id="3.40.50.300">
    <property type="entry name" value="P-loop containing nucleotide triphosphate hydrolases"/>
    <property type="match status" value="1"/>
</dbReference>
<dbReference type="Pfam" id="PF00009">
    <property type="entry name" value="GTP_EFTU"/>
    <property type="match status" value="1"/>
</dbReference>
<dbReference type="NCBIfam" id="TIGR00231">
    <property type="entry name" value="small_GTP"/>
    <property type="match status" value="1"/>
</dbReference>
<feature type="region of interest" description="Disordered" evidence="1">
    <location>
        <begin position="667"/>
        <end position="689"/>
    </location>
</feature>
<protein>
    <submittedName>
        <fullName evidence="3">Elongation factor 2</fullName>
    </submittedName>
</protein>
<dbReference type="SUPFAM" id="SSF54980">
    <property type="entry name" value="EF-G C-terminal domain-like"/>
    <property type="match status" value="1"/>
</dbReference>
<proteinExistence type="predicted"/>
<feature type="domain" description="Tr-type G" evidence="2">
    <location>
        <begin position="17"/>
        <end position="254"/>
    </location>
</feature>
<dbReference type="PRINTS" id="PR00315">
    <property type="entry name" value="ELONGATNFCT"/>
</dbReference>
<dbReference type="InterPro" id="IPR027417">
    <property type="entry name" value="P-loop_NTPase"/>
</dbReference>
<dbReference type="GO" id="GO:0005829">
    <property type="term" value="C:cytosol"/>
    <property type="evidence" value="ECO:0007669"/>
    <property type="project" value="TreeGrafter"/>
</dbReference>
<dbReference type="InterPro" id="IPR005225">
    <property type="entry name" value="Small_GTP-bd"/>
</dbReference>
<keyword evidence="4" id="KW-1185">Reference proteome</keyword>
<feature type="compositionally biased region" description="Acidic residues" evidence="1">
    <location>
        <begin position="668"/>
        <end position="682"/>
    </location>
</feature>
<dbReference type="GO" id="GO:0042256">
    <property type="term" value="P:cytosolic ribosome assembly"/>
    <property type="evidence" value="ECO:0007669"/>
    <property type="project" value="TreeGrafter"/>
</dbReference>
<dbReference type="GO" id="GO:0003924">
    <property type="term" value="F:GTPase activity"/>
    <property type="evidence" value="ECO:0007669"/>
    <property type="project" value="InterPro"/>
</dbReference>
<dbReference type="AlphaFoldDB" id="A0A4Z1ST01"/>
<sequence>MDVEHINLALALQQRPAHLRCVCICAHIDHGKTTIMDSLLASNQLISSENSGTLRHMDFLASEQERNITMKAAAVSLLHITRDPCISTHFDNAPQVPLLLTVIDTPGHCDFATEVMAAAVVCDGAILVVDLVEGVSSQTVTVIKAILRLRLQSVLVLNKLDRLHGELRLTPFEAFLHITRVLQDVNETYRTVLSELLETGQLVRGPQDEALDAEQYSPLHDNVIFSAALHNWGFTLRDFAVHLGRQFPFIDELDMDAVLYALWDSSTSVDLVKQRFVTMDAMGAPAFATLVLESLWAVLGCAALPPDKALRKVRRMYRKCLNKDLTEERPGVQTPEGAIRIFLADWLPLSNSIFTAIILSVSPPSSTQNAICVSAQGAGSLLGSNPTMLICGKILNSAEFTVIHLNGTHSKRLDESQGGHFVLCRVLSGVPKVGQRFTTLRSEGAVVQAQETSIGGFFCPMGQNIIAYPSDAAPTPGSICVVQFDSLISFCSILIDTTTLEAAKVEKPISKNMEHWKALSRSMDAHRLMNIPVPLITTAVIPGGIEMYPRVMSALTELCTIDTGTRYHVNPDGDLILATSGDVHLSRCCEQLDAILERLYPGSDTSYVVTDVALHVREHVIPGTCIQATDYLTRPDNLEALITEYLASLANRDADAIVALSTDSEAWSFEEESNDETEEEEKKEEHLDTKISQTCVLDASKTCTSNGPDPPDISPDIPAELTHLFEQLDKELARNSSQSSDQGLLQSVHAYSSQIPPFPNDPALEYYFHVCGSKIYATFCGSAEGVLFGHPAGLELLFLRVQGGVVHLDVHEIGLICTSNRALTELPEDRRIDLRLVMRDEDVPEYPSSLYLTADSIDDEAFGHVISTVFQKLLRIGPLCEEPLIDAAIIAKHVISQQVVMTPLEFETFRETELVMRSSLLPGFPITHPATSYVSNLLLFTRLAHLAALGSNIRIAEPYLQAIIRAPQGRPLQGTLTRLRCVNLEVMHSAGRDVEYITYVPVVNSSRLQAELREDCSGQATISYVSRTYVILDDDPRHVDVAADEDEEVEWGSQGRFRREGTKATSGGKMKAGETRDEDSSRILLRSEGIVCTHSARFIVEAIQRAKGLLLMQGVVVDAEKQRTMKRNK</sequence>
<dbReference type="PANTHER" id="PTHR42908:SF3">
    <property type="entry name" value="ELONGATION FACTOR-LIKE GTPASE 1"/>
    <property type="match status" value="1"/>
</dbReference>
<dbReference type="GO" id="GO:0043022">
    <property type="term" value="F:ribosome binding"/>
    <property type="evidence" value="ECO:0007669"/>
    <property type="project" value="TreeGrafter"/>
</dbReference>
<name>A0A4Z1ST01_GIAMU</name>
<dbReference type="PANTHER" id="PTHR42908">
    <property type="entry name" value="TRANSLATION ELONGATION FACTOR-RELATED"/>
    <property type="match status" value="1"/>
</dbReference>
<keyword evidence="3" id="KW-0648">Protein biosynthesis</keyword>
<gene>
    <name evidence="3" type="ORF">GMRT_10153</name>
</gene>
<dbReference type="EMBL" id="VDLU01000004">
    <property type="protein sequence ID" value="TNJ26778.1"/>
    <property type="molecule type" value="Genomic_DNA"/>
</dbReference>
<accession>A0A4Z1ST01</accession>
<evidence type="ECO:0000256" key="1">
    <source>
        <dbReference type="SAM" id="MobiDB-lite"/>
    </source>
</evidence>
<dbReference type="OrthoDB" id="364892at2759"/>
<dbReference type="GO" id="GO:0003746">
    <property type="term" value="F:translation elongation factor activity"/>
    <property type="evidence" value="ECO:0007669"/>
    <property type="project" value="UniProtKB-KW"/>
</dbReference>
<evidence type="ECO:0000313" key="3">
    <source>
        <dbReference type="EMBL" id="TNJ26778.1"/>
    </source>
</evidence>
<dbReference type="InterPro" id="IPR000795">
    <property type="entry name" value="T_Tr_GTP-bd_dom"/>
</dbReference>
<evidence type="ECO:0000259" key="2">
    <source>
        <dbReference type="PROSITE" id="PS51722"/>
    </source>
</evidence>
<reference evidence="3 4" key="1">
    <citation type="submission" date="2019-05" db="EMBL/GenBank/DDBJ databases">
        <title>The compact genome of Giardia muris reveals important steps in the evolution of intestinal protozoan parasites.</title>
        <authorList>
            <person name="Xu F."/>
            <person name="Jimenez-Gonzalez A."/>
            <person name="Einarsson E."/>
            <person name="Astvaldsson A."/>
            <person name="Peirasmaki D."/>
            <person name="Eckmann L."/>
            <person name="Andersson J.O."/>
            <person name="Svard S.G."/>
            <person name="Jerlstrom-Hultqvist J."/>
        </authorList>
    </citation>
    <scope>NUCLEOTIDE SEQUENCE [LARGE SCALE GENOMIC DNA]</scope>
    <source>
        <strain evidence="3 4">Roberts-Thomson</strain>
    </source>
</reference>
<keyword evidence="3" id="KW-0251">Elongation factor</keyword>
<dbReference type="VEuPathDB" id="GiardiaDB:GMRT_10153"/>
<dbReference type="GO" id="GO:0005525">
    <property type="term" value="F:GTP binding"/>
    <property type="evidence" value="ECO:0007669"/>
    <property type="project" value="InterPro"/>
</dbReference>
<dbReference type="InterPro" id="IPR035647">
    <property type="entry name" value="EFG_III/V"/>
</dbReference>
<evidence type="ECO:0000313" key="4">
    <source>
        <dbReference type="Proteomes" id="UP000315496"/>
    </source>
</evidence>
<dbReference type="SUPFAM" id="SSF52540">
    <property type="entry name" value="P-loop containing nucleoside triphosphate hydrolases"/>
    <property type="match status" value="1"/>
</dbReference>
<dbReference type="Proteomes" id="UP000315496">
    <property type="component" value="Chromosome 4"/>
</dbReference>